<proteinExistence type="predicted"/>
<dbReference type="SMART" id="SM00185">
    <property type="entry name" value="ARM"/>
    <property type="match status" value="2"/>
</dbReference>
<feature type="repeat" description="ARM" evidence="3">
    <location>
        <begin position="234"/>
        <end position="265"/>
    </location>
</feature>
<dbReference type="Proteomes" id="UP001346149">
    <property type="component" value="Unassembled WGS sequence"/>
</dbReference>
<sequence>MEVKRRTAEFLVEKLSSVSERTRNDALCELRLISKHDAESRTLIAGAGAIPHLAETLYSSSHEVQENAAATLLNISISSKDSLMSTRGLLDAFSHILRSHSSTSPAAVQSSAAALYSLLTVDSNRRIIGAKRDIVYALIDIIRNPSSPPRSIKDALGALFGVSLYPLNRSTMIHLGAAGPLFGLILKDDRVGIVEDATGLILKDDRVGIVEDATAVVAQIAGCEESEEAFRNVSGISVLVDLLDMSTGSNMRIKENAVSALLNLARCCREGRVMEHVRRMCLGVVDGILNVAEDGTDKGKSKAAALLDLINTKTLSSCSGGSPLRDSQRRYNYMLHQSS</sequence>
<evidence type="ECO:0000256" key="3">
    <source>
        <dbReference type="PROSITE-ProRule" id="PRU00259"/>
    </source>
</evidence>
<dbReference type="AlphaFoldDB" id="A0AAN7LUG9"/>
<keyword evidence="2" id="KW-0833">Ubl conjugation pathway</keyword>
<evidence type="ECO:0000313" key="5">
    <source>
        <dbReference type="EMBL" id="KAK4786953.1"/>
    </source>
</evidence>
<evidence type="ECO:0000256" key="2">
    <source>
        <dbReference type="ARBA" id="ARBA00022786"/>
    </source>
</evidence>
<accession>A0AAN7LUG9</accession>
<protein>
    <recommendedName>
        <fullName evidence="4">U-box domain-containing protein</fullName>
    </recommendedName>
</protein>
<dbReference type="PANTHER" id="PTHR23315">
    <property type="entry name" value="U BOX DOMAIN-CONTAINING"/>
    <property type="match status" value="1"/>
</dbReference>
<feature type="repeat" description="ARM" evidence="3">
    <location>
        <begin position="48"/>
        <end position="76"/>
    </location>
</feature>
<dbReference type="InterPro" id="IPR058678">
    <property type="entry name" value="ARM_PUB"/>
</dbReference>
<gene>
    <name evidence="5" type="ORF">SAY86_010786</name>
</gene>
<name>A0AAN7LUG9_TRANT</name>
<keyword evidence="1" id="KW-0677">Repeat</keyword>
<dbReference type="InterPro" id="IPR016024">
    <property type="entry name" value="ARM-type_fold"/>
</dbReference>
<dbReference type="EMBL" id="JAXQNO010000012">
    <property type="protein sequence ID" value="KAK4786953.1"/>
    <property type="molecule type" value="Genomic_DNA"/>
</dbReference>
<dbReference type="InterPro" id="IPR011989">
    <property type="entry name" value="ARM-like"/>
</dbReference>
<dbReference type="InterPro" id="IPR000225">
    <property type="entry name" value="Armadillo"/>
</dbReference>
<feature type="domain" description="U-box" evidence="4">
    <location>
        <begin position="12"/>
        <end position="314"/>
    </location>
</feature>
<evidence type="ECO:0000259" key="4">
    <source>
        <dbReference type="Pfam" id="PF25598"/>
    </source>
</evidence>
<comment type="caution">
    <text evidence="5">The sequence shown here is derived from an EMBL/GenBank/DDBJ whole genome shotgun (WGS) entry which is preliminary data.</text>
</comment>
<dbReference type="PANTHER" id="PTHR23315:SF238">
    <property type="entry name" value="ARM REPEAT SUPERFAMILY PROTEIN"/>
    <property type="match status" value="1"/>
</dbReference>
<dbReference type="Pfam" id="PF25598">
    <property type="entry name" value="ARM_PUB"/>
    <property type="match status" value="1"/>
</dbReference>
<evidence type="ECO:0000313" key="6">
    <source>
        <dbReference type="Proteomes" id="UP001346149"/>
    </source>
</evidence>
<dbReference type="SUPFAM" id="SSF48371">
    <property type="entry name" value="ARM repeat"/>
    <property type="match status" value="1"/>
</dbReference>
<keyword evidence="6" id="KW-1185">Reference proteome</keyword>
<reference evidence="5 6" key="1">
    <citation type="journal article" date="2023" name="Hortic Res">
        <title>Pangenome of water caltrop reveals structural variations and asymmetric subgenome divergence after allopolyploidization.</title>
        <authorList>
            <person name="Zhang X."/>
            <person name="Chen Y."/>
            <person name="Wang L."/>
            <person name="Yuan Y."/>
            <person name="Fang M."/>
            <person name="Shi L."/>
            <person name="Lu R."/>
            <person name="Comes H.P."/>
            <person name="Ma Y."/>
            <person name="Chen Y."/>
            <person name="Huang G."/>
            <person name="Zhou Y."/>
            <person name="Zheng Z."/>
            <person name="Qiu Y."/>
        </authorList>
    </citation>
    <scope>NUCLEOTIDE SEQUENCE [LARGE SCALE GENOMIC DNA]</scope>
    <source>
        <strain evidence="5">F231</strain>
    </source>
</reference>
<evidence type="ECO:0000256" key="1">
    <source>
        <dbReference type="ARBA" id="ARBA00022737"/>
    </source>
</evidence>
<dbReference type="PROSITE" id="PS50176">
    <property type="entry name" value="ARM_REPEAT"/>
    <property type="match status" value="2"/>
</dbReference>
<organism evidence="5 6">
    <name type="scientific">Trapa natans</name>
    <name type="common">Water chestnut</name>
    <dbReference type="NCBI Taxonomy" id="22666"/>
    <lineage>
        <taxon>Eukaryota</taxon>
        <taxon>Viridiplantae</taxon>
        <taxon>Streptophyta</taxon>
        <taxon>Embryophyta</taxon>
        <taxon>Tracheophyta</taxon>
        <taxon>Spermatophyta</taxon>
        <taxon>Magnoliopsida</taxon>
        <taxon>eudicotyledons</taxon>
        <taxon>Gunneridae</taxon>
        <taxon>Pentapetalae</taxon>
        <taxon>rosids</taxon>
        <taxon>malvids</taxon>
        <taxon>Myrtales</taxon>
        <taxon>Lythraceae</taxon>
        <taxon>Trapa</taxon>
    </lineage>
</organism>
<dbReference type="Gene3D" id="1.25.10.10">
    <property type="entry name" value="Leucine-rich Repeat Variant"/>
    <property type="match status" value="2"/>
</dbReference>